<comment type="caution">
    <text evidence="2">The sequence shown here is derived from an EMBL/GenBank/DDBJ whole genome shotgun (WGS) entry which is preliminary data.</text>
</comment>
<dbReference type="InterPro" id="IPR036691">
    <property type="entry name" value="Endo/exonu/phosph_ase_sf"/>
</dbReference>
<dbReference type="VEuPathDB" id="VectorBase:RSAN_057827"/>
<protein>
    <submittedName>
        <fullName evidence="2">Uncharacterized protein</fullName>
    </submittedName>
</protein>
<dbReference type="SUPFAM" id="SSF56219">
    <property type="entry name" value="DNase I-like"/>
    <property type="match status" value="1"/>
</dbReference>
<accession>A0A9D4STT0</accession>
<feature type="region of interest" description="Disordered" evidence="1">
    <location>
        <begin position="288"/>
        <end position="340"/>
    </location>
</feature>
<reference evidence="2" key="2">
    <citation type="submission" date="2021-09" db="EMBL/GenBank/DDBJ databases">
        <authorList>
            <person name="Jia N."/>
            <person name="Wang J."/>
            <person name="Shi W."/>
            <person name="Du L."/>
            <person name="Sun Y."/>
            <person name="Zhan W."/>
            <person name="Jiang J."/>
            <person name="Wang Q."/>
            <person name="Zhang B."/>
            <person name="Ji P."/>
            <person name="Sakyi L.B."/>
            <person name="Cui X."/>
            <person name="Yuan T."/>
            <person name="Jiang B."/>
            <person name="Yang W."/>
            <person name="Lam T.T.-Y."/>
            <person name="Chang Q."/>
            <person name="Ding S."/>
            <person name="Wang X."/>
            <person name="Zhu J."/>
            <person name="Ruan X."/>
            <person name="Zhao L."/>
            <person name="Wei J."/>
            <person name="Que T."/>
            <person name="Du C."/>
            <person name="Cheng J."/>
            <person name="Dai P."/>
            <person name="Han X."/>
            <person name="Huang E."/>
            <person name="Gao Y."/>
            <person name="Liu J."/>
            <person name="Shao H."/>
            <person name="Ye R."/>
            <person name="Li L."/>
            <person name="Wei W."/>
            <person name="Wang X."/>
            <person name="Wang C."/>
            <person name="Huo Q."/>
            <person name="Li W."/>
            <person name="Guo W."/>
            <person name="Chen H."/>
            <person name="Chen S."/>
            <person name="Zhou L."/>
            <person name="Zhou L."/>
            <person name="Ni X."/>
            <person name="Tian J."/>
            <person name="Zhou Y."/>
            <person name="Sheng Y."/>
            <person name="Liu T."/>
            <person name="Pan Y."/>
            <person name="Xia L."/>
            <person name="Li J."/>
            <person name="Zhao F."/>
            <person name="Cao W."/>
        </authorList>
    </citation>
    <scope>NUCLEOTIDE SEQUENCE</scope>
    <source>
        <strain evidence="2">Rsan-2018</strain>
        <tissue evidence="2">Larvae</tissue>
    </source>
</reference>
<proteinExistence type="predicted"/>
<name>A0A9D4STT0_RHISA</name>
<evidence type="ECO:0000313" key="2">
    <source>
        <dbReference type="EMBL" id="KAH7946889.1"/>
    </source>
</evidence>
<keyword evidence="3" id="KW-1185">Reference proteome</keyword>
<feature type="compositionally biased region" description="Basic and acidic residues" evidence="1">
    <location>
        <begin position="330"/>
        <end position="340"/>
    </location>
</feature>
<organism evidence="2 3">
    <name type="scientific">Rhipicephalus sanguineus</name>
    <name type="common">Brown dog tick</name>
    <name type="synonym">Ixodes sanguineus</name>
    <dbReference type="NCBI Taxonomy" id="34632"/>
    <lineage>
        <taxon>Eukaryota</taxon>
        <taxon>Metazoa</taxon>
        <taxon>Ecdysozoa</taxon>
        <taxon>Arthropoda</taxon>
        <taxon>Chelicerata</taxon>
        <taxon>Arachnida</taxon>
        <taxon>Acari</taxon>
        <taxon>Parasitiformes</taxon>
        <taxon>Ixodida</taxon>
        <taxon>Ixodoidea</taxon>
        <taxon>Ixodidae</taxon>
        <taxon>Rhipicephalinae</taxon>
        <taxon>Rhipicephalus</taxon>
        <taxon>Rhipicephalus</taxon>
    </lineage>
</organism>
<dbReference type="Gene3D" id="3.60.10.10">
    <property type="entry name" value="Endonuclease/exonuclease/phosphatase"/>
    <property type="match status" value="1"/>
</dbReference>
<feature type="compositionally biased region" description="Polar residues" evidence="1">
    <location>
        <begin position="288"/>
        <end position="298"/>
    </location>
</feature>
<dbReference type="AlphaFoldDB" id="A0A9D4STT0"/>
<dbReference type="EMBL" id="JABSTV010001252">
    <property type="protein sequence ID" value="KAH7946889.1"/>
    <property type="molecule type" value="Genomic_DNA"/>
</dbReference>
<gene>
    <name evidence="2" type="ORF">HPB52_005651</name>
</gene>
<sequence>MSSSGRERRRAPLSAPAACLRRVPSPRVRLHGRYQALFTFASSVLPGPPFKASPVTPAVKLSVKPVPKLLDDPRDTIIASLQLTDSPLKVICLQAAIMASRGPSRHLRVLQWNTSLLRQRHAELKQCLLQDEYGVLALEEVYATSGTTSCTVSGCSDVPCLVDGHSQNAARYAVYVRTSIPHTVRVENLTNSPLECCAVRVRLGSWDTNVDSFLLLPARLGRDFLFDAAVVLGAEPLQTPSFEQASRSRAPGSLPLSQVCSTVNWNTFRRLSASAAEGDFMQNVADSTQAPTVASRTQPGHPVSDLKQQHLSGRRNGRPSGGWTLSVDATKTHDGSRAEQDSNAWRLLRTLQRGPAIRHPILSVAISLGLRELAQADLLAIQFAVRPPGPTMEARLSEGPLCIPRIHYRVFTIERVAALCDEPFPPHELAAFLNRSNTGS</sequence>
<dbReference type="Proteomes" id="UP000821837">
    <property type="component" value="Chromosome 6"/>
</dbReference>
<evidence type="ECO:0000313" key="3">
    <source>
        <dbReference type="Proteomes" id="UP000821837"/>
    </source>
</evidence>
<reference evidence="2" key="1">
    <citation type="journal article" date="2020" name="Cell">
        <title>Large-Scale Comparative Analyses of Tick Genomes Elucidate Their Genetic Diversity and Vector Capacities.</title>
        <authorList>
            <consortium name="Tick Genome and Microbiome Consortium (TIGMIC)"/>
            <person name="Jia N."/>
            <person name="Wang J."/>
            <person name="Shi W."/>
            <person name="Du L."/>
            <person name="Sun Y."/>
            <person name="Zhan W."/>
            <person name="Jiang J.F."/>
            <person name="Wang Q."/>
            <person name="Zhang B."/>
            <person name="Ji P."/>
            <person name="Bell-Sakyi L."/>
            <person name="Cui X.M."/>
            <person name="Yuan T.T."/>
            <person name="Jiang B.G."/>
            <person name="Yang W.F."/>
            <person name="Lam T.T."/>
            <person name="Chang Q.C."/>
            <person name="Ding S.J."/>
            <person name="Wang X.J."/>
            <person name="Zhu J.G."/>
            <person name="Ruan X.D."/>
            <person name="Zhao L."/>
            <person name="Wei J.T."/>
            <person name="Ye R.Z."/>
            <person name="Que T.C."/>
            <person name="Du C.H."/>
            <person name="Zhou Y.H."/>
            <person name="Cheng J.X."/>
            <person name="Dai P.F."/>
            <person name="Guo W.B."/>
            <person name="Han X.H."/>
            <person name="Huang E.J."/>
            <person name="Li L.F."/>
            <person name="Wei W."/>
            <person name="Gao Y.C."/>
            <person name="Liu J.Z."/>
            <person name="Shao H.Z."/>
            <person name="Wang X."/>
            <person name="Wang C.C."/>
            <person name="Yang T.C."/>
            <person name="Huo Q.B."/>
            <person name="Li W."/>
            <person name="Chen H.Y."/>
            <person name="Chen S.E."/>
            <person name="Zhou L.G."/>
            <person name="Ni X.B."/>
            <person name="Tian J.H."/>
            <person name="Sheng Y."/>
            <person name="Liu T."/>
            <person name="Pan Y.S."/>
            <person name="Xia L.Y."/>
            <person name="Li J."/>
            <person name="Zhao F."/>
            <person name="Cao W.C."/>
        </authorList>
    </citation>
    <scope>NUCLEOTIDE SEQUENCE</scope>
    <source>
        <strain evidence="2">Rsan-2018</strain>
    </source>
</reference>
<evidence type="ECO:0000256" key="1">
    <source>
        <dbReference type="SAM" id="MobiDB-lite"/>
    </source>
</evidence>